<name>A0A3L6FZU0_MAIZE</name>
<dbReference type="AlphaFoldDB" id="A0A3L6FZU0"/>
<accession>A0A3L6FZU0</accession>
<proteinExistence type="predicted"/>
<dbReference type="EMBL" id="NCVQ01000003">
    <property type="protein sequence ID" value="PWZ38640.1"/>
    <property type="molecule type" value="Genomic_DNA"/>
</dbReference>
<protein>
    <submittedName>
        <fullName evidence="1">Auxin response factor 12</fullName>
    </submittedName>
</protein>
<gene>
    <name evidence="1" type="primary">ARF12_0</name>
    <name evidence="1" type="ORF">Zm00014a_043861</name>
</gene>
<comment type="caution">
    <text evidence="1">The sequence shown here is derived from an EMBL/GenBank/DDBJ whole genome shotgun (WGS) entry which is preliminary data.</text>
</comment>
<sequence>MVVWMTLLVYCKIQERMIRQLELLLRFTSQDQWGDPWTSPGSLIMLNFERKLGQMFGIKGQLDDPDRSGWQLVFVTGRTMCFSLERTAGSNL</sequence>
<reference evidence="1" key="1">
    <citation type="journal article" date="2018" name="Nat. Genet.">
        <title>Extensive intraspecific gene order and gene structural variations between Mo17 and other maize genomes.</title>
        <authorList>
            <person name="Sun S."/>
            <person name="Zhou Y."/>
            <person name="Chen J."/>
            <person name="Shi J."/>
            <person name="Zhao H."/>
            <person name="Zhao H."/>
            <person name="Song W."/>
            <person name="Zhang M."/>
            <person name="Cui Y."/>
            <person name="Dong X."/>
            <person name="Liu H."/>
            <person name="Ma X."/>
            <person name="Jiao Y."/>
            <person name="Wang B."/>
            <person name="Wei X."/>
            <person name="Stein J.C."/>
            <person name="Glaubitz J.C."/>
            <person name="Lu F."/>
            <person name="Yu G."/>
            <person name="Liang C."/>
            <person name="Fengler K."/>
            <person name="Li B."/>
            <person name="Rafalski A."/>
            <person name="Schnable P.S."/>
            <person name="Ware D.H."/>
            <person name="Buckler E.S."/>
            <person name="Lai J."/>
        </authorList>
    </citation>
    <scope>NUCLEOTIDE SEQUENCE [LARGE SCALE GENOMIC DNA]</scope>
    <source>
        <tissue evidence="1">Seedling</tissue>
    </source>
</reference>
<evidence type="ECO:0000313" key="1">
    <source>
        <dbReference type="EMBL" id="PWZ38640.1"/>
    </source>
</evidence>
<dbReference type="Proteomes" id="UP000251960">
    <property type="component" value="Chromosome 2"/>
</dbReference>
<organism evidence="1">
    <name type="scientific">Zea mays</name>
    <name type="common">Maize</name>
    <dbReference type="NCBI Taxonomy" id="4577"/>
    <lineage>
        <taxon>Eukaryota</taxon>
        <taxon>Viridiplantae</taxon>
        <taxon>Streptophyta</taxon>
        <taxon>Embryophyta</taxon>
        <taxon>Tracheophyta</taxon>
        <taxon>Spermatophyta</taxon>
        <taxon>Magnoliopsida</taxon>
        <taxon>Liliopsida</taxon>
        <taxon>Poales</taxon>
        <taxon>Poaceae</taxon>
        <taxon>PACMAD clade</taxon>
        <taxon>Panicoideae</taxon>
        <taxon>Andropogonodae</taxon>
        <taxon>Andropogoneae</taxon>
        <taxon>Tripsacinae</taxon>
        <taxon>Zea</taxon>
    </lineage>
</organism>